<keyword evidence="8" id="KW-0732">Signal</keyword>
<feature type="transmembrane region" description="Helical" evidence="7">
    <location>
        <begin position="693"/>
        <end position="713"/>
    </location>
</feature>
<organism evidence="9 10">
    <name type="scientific">Paralvinella palmiformis</name>
    <dbReference type="NCBI Taxonomy" id="53620"/>
    <lineage>
        <taxon>Eukaryota</taxon>
        <taxon>Metazoa</taxon>
        <taxon>Spiralia</taxon>
        <taxon>Lophotrochozoa</taxon>
        <taxon>Annelida</taxon>
        <taxon>Polychaeta</taxon>
        <taxon>Sedentaria</taxon>
        <taxon>Canalipalpata</taxon>
        <taxon>Terebellida</taxon>
        <taxon>Terebelliformia</taxon>
        <taxon>Alvinellidae</taxon>
        <taxon>Paralvinella</taxon>
    </lineage>
</organism>
<comment type="subcellular location">
    <subcellularLocation>
        <location evidence="1">Membrane</location>
        <topology evidence="1">Multi-pass membrane protein</topology>
    </subcellularLocation>
</comment>
<feature type="compositionally biased region" description="Basic residues" evidence="6">
    <location>
        <begin position="528"/>
        <end position="539"/>
    </location>
</feature>
<evidence type="ECO:0000313" key="9">
    <source>
        <dbReference type="EMBL" id="KAK2155288.1"/>
    </source>
</evidence>
<name>A0AAD9N4N0_9ANNE</name>
<evidence type="ECO:0000256" key="2">
    <source>
        <dbReference type="ARBA" id="ARBA00006939"/>
    </source>
</evidence>
<feature type="region of interest" description="Disordered" evidence="6">
    <location>
        <begin position="600"/>
        <end position="622"/>
    </location>
</feature>
<dbReference type="Pfam" id="PF02535">
    <property type="entry name" value="Zip"/>
    <property type="match status" value="1"/>
</dbReference>
<dbReference type="InterPro" id="IPR003689">
    <property type="entry name" value="ZIP"/>
</dbReference>
<feature type="signal peptide" evidence="8">
    <location>
        <begin position="1"/>
        <end position="17"/>
    </location>
</feature>
<feature type="region of interest" description="Disordered" evidence="6">
    <location>
        <begin position="375"/>
        <end position="396"/>
    </location>
</feature>
<dbReference type="PANTHER" id="PTHR12191">
    <property type="entry name" value="SOLUTE CARRIER FAMILY 39"/>
    <property type="match status" value="1"/>
</dbReference>
<gene>
    <name evidence="9" type="ORF">LSH36_243g00040</name>
</gene>
<keyword evidence="4 7" id="KW-1133">Transmembrane helix</keyword>
<feature type="region of interest" description="Disordered" evidence="6">
    <location>
        <begin position="50"/>
        <end position="94"/>
    </location>
</feature>
<evidence type="ECO:0000256" key="6">
    <source>
        <dbReference type="SAM" id="MobiDB-lite"/>
    </source>
</evidence>
<keyword evidence="3 7" id="KW-0812">Transmembrane</keyword>
<feature type="region of interest" description="Disordered" evidence="6">
    <location>
        <begin position="198"/>
        <end position="312"/>
    </location>
</feature>
<evidence type="ECO:0000256" key="7">
    <source>
        <dbReference type="SAM" id="Phobius"/>
    </source>
</evidence>
<comment type="caution">
    <text evidence="9">The sequence shown here is derived from an EMBL/GenBank/DDBJ whole genome shotgun (WGS) entry which is preliminary data.</text>
</comment>
<feature type="transmembrane region" description="Helical" evidence="7">
    <location>
        <begin position="449"/>
        <end position="469"/>
    </location>
</feature>
<dbReference type="PANTHER" id="PTHR12191:SF37">
    <property type="entry name" value="ZINC TRANSPORTER FOI"/>
    <property type="match status" value="1"/>
</dbReference>
<feature type="compositionally biased region" description="Polar residues" evidence="6">
    <location>
        <begin position="255"/>
        <end position="276"/>
    </location>
</feature>
<feature type="compositionally biased region" description="Basic and acidic residues" evidence="6">
    <location>
        <begin position="233"/>
        <end position="254"/>
    </location>
</feature>
<comment type="similarity">
    <text evidence="2">Belongs to the ZIP transporter (TC 2.A.5) family.</text>
</comment>
<dbReference type="AlphaFoldDB" id="A0AAD9N4N0"/>
<dbReference type="Proteomes" id="UP001208570">
    <property type="component" value="Unassembled WGS sequence"/>
</dbReference>
<feature type="compositionally biased region" description="Polar residues" evidence="6">
    <location>
        <begin position="76"/>
        <end position="86"/>
    </location>
</feature>
<feature type="transmembrane region" description="Helical" evidence="7">
    <location>
        <begin position="758"/>
        <end position="778"/>
    </location>
</feature>
<feature type="transmembrane region" description="Helical" evidence="7">
    <location>
        <begin position="499"/>
        <end position="517"/>
    </location>
</feature>
<evidence type="ECO:0000256" key="4">
    <source>
        <dbReference type="ARBA" id="ARBA00022989"/>
    </source>
</evidence>
<feature type="region of interest" description="Disordered" evidence="6">
    <location>
        <begin position="528"/>
        <end position="549"/>
    </location>
</feature>
<reference evidence="9" key="1">
    <citation type="journal article" date="2023" name="Mol. Biol. Evol.">
        <title>Third-Generation Sequencing Reveals the Adaptive Role of the Epigenome in Three Deep-Sea Polychaetes.</title>
        <authorList>
            <person name="Perez M."/>
            <person name="Aroh O."/>
            <person name="Sun Y."/>
            <person name="Lan Y."/>
            <person name="Juniper S.K."/>
            <person name="Young C.R."/>
            <person name="Angers B."/>
            <person name="Qian P.Y."/>
        </authorList>
    </citation>
    <scope>NUCLEOTIDE SEQUENCE</scope>
    <source>
        <strain evidence="9">P08H-3</strain>
    </source>
</reference>
<protein>
    <submittedName>
        <fullName evidence="9">Uncharacterized protein</fullName>
    </submittedName>
</protein>
<dbReference type="GO" id="GO:0005886">
    <property type="term" value="C:plasma membrane"/>
    <property type="evidence" value="ECO:0007669"/>
    <property type="project" value="TreeGrafter"/>
</dbReference>
<proteinExistence type="inferred from homology"/>
<feature type="transmembrane region" description="Helical" evidence="7">
    <location>
        <begin position="719"/>
        <end position="737"/>
    </location>
</feature>
<evidence type="ECO:0000256" key="5">
    <source>
        <dbReference type="ARBA" id="ARBA00023136"/>
    </source>
</evidence>
<evidence type="ECO:0000256" key="3">
    <source>
        <dbReference type="ARBA" id="ARBA00022692"/>
    </source>
</evidence>
<dbReference type="GO" id="GO:0005385">
    <property type="term" value="F:zinc ion transmembrane transporter activity"/>
    <property type="evidence" value="ECO:0007669"/>
    <property type="project" value="TreeGrafter"/>
</dbReference>
<dbReference type="InterPro" id="IPR050799">
    <property type="entry name" value="ZIP_Transporter"/>
</dbReference>
<accession>A0AAD9N4N0</accession>
<dbReference type="GO" id="GO:0030003">
    <property type="term" value="P:intracellular monoatomic cation homeostasis"/>
    <property type="evidence" value="ECO:0007669"/>
    <property type="project" value="TreeGrafter"/>
</dbReference>
<sequence>MWTRFSLIIVLTFHLHACHDHSHSIHVSAADRTEHHGLDAPKFAIKRLTKREVGDPEKPNLSGETGFNARPHLRSGTASDHGTSLPNEDGQLMNPSGKAHGNESVLDLQIDSVTGYHNDTNAHIPEREAHQRQLFYGNRPVSVISRAAVQELFEKYGNGKAIDLEGFLQLMLNLGLGNTSLEDFDHPHHQVDFTEKAASQTTEVSSDHLHHNHNVSHDRYRERLVRRTGTSRAEARSDAEEMKEQVKGRKDRPQNGDNWSVANTGSYDNKKQSNQKPKTEDKTIGYEPLSMTEGSESKVRKRSLSQTEPSLNKCMTPEDILSLFNERPVDSSNFSLSQTNFVELCPILIQQLDQHFCPTVLAKSLEHHQDIHHLHDHDDDDHDNHHDHSYDHDEEGNENITEALASGLFSASAKVWGYAFLSCLIISVVGLASVAIVPIMHKVIYNHLLQFLVALAIGSLTGDAFLHLLPHAVVPHRHQPHDREADNGIPDDYKEHDKMAIWIGCVALGGIYFFLLAERIMGIITKKRREQNRKKRKMRASPNRPYTEEVDTHIGAKLSSHNDDLKSCEETLMVVHPNKGVCGMAVEAHDEVHQNCDPDVRGTWGPGQSHDSTGPGHHHSHEVPGSVASVAWMVIVGDGLHNFSDGLAIGAAFANGLTSGLSTSIAVFCHELPHELGDFAVLLRAGMSVKQALVYNCVSSILCLIGMVTGIAVGNLDAASQWIFALISGMFIYIALVDMLPEITNISPKEGESPGIHLLLQSAGILTGAAIMLVIAIYEDRIQVPHWDP</sequence>
<feature type="compositionally biased region" description="Basic and acidic residues" evidence="6">
    <location>
        <begin position="375"/>
        <end position="391"/>
    </location>
</feature>
<feature type="transmembrane region" description="Helical" evidence="7">
    <location>
        <begin position="415"/>
        <end position="437"/>
    </location>
</feature>
<dbReference type="EMBL" id="JAODUP010000243">
    <property type="protein sequence ID" value="KAK2155288.1"/>
    <property type="molecule type" value="Genomic_DNA"/>
</dbReference>
<dbReference type="GO" id="GO:0071578">
    <property type="term" value="P:zinc ion import across plasma membrane"/>
    <property type="evidence" value="ECO:0007669"/>
    <property type="project" value="TreeGrafter"/>
</dbReference>
<keyword evidence="10" id="KW-1185">Reference proteome</keyword>
<feature type="chain" id="PRO_5041989510" evidence="8">
    <location>
        <begin position="18"/>
        <end position="789"/>
    </location>
</feature>
<keyword evidence="5 7" id="KW-0472">Membrane</keyword>
<evidence type="ECO:0000256" key="1">
    <source>
        <dbReference type="ARBA" id="ARBA00004141"/>
    </source>
</evidence>
<evidence type="ECO:0000313" key="10">
    <source>
        <dbReference type="Proteomes" id="UP001208570"/>
    </source>
</evidence>
<feature type="compositionally biased region" description="Basic and acidic residues" evidence="6">
    <location>
        <begin position="205"/>
        <end position="225"/>
    </location>
</feature>
<dbReference type="GO" id="GO:0140410">
    <property type="term" value="F:monoatomic cation:bicarbonate symporter activity"/>
    <property type="evidence" value="ECO:0007669"/>
    <property type="project" value="TreeGrafter"/>
</dbReference>
<evidence type="ECO:0000256" key="8">
    <source>
        <dbReference type="SAM" id="SignalP"/>
    </source>
</evidence>